<comment type="pathway">
    <text evidence="1">Cofactor biosynthesis; tetrahydrofolate biosynthesis; 2-amino-4-hydroxy-6-hydroxymethyl-7,8-dihydropteridine diphosphate from 7,8-dihydroneopterin triphosphate: step 4/4.</text>
</comment>
<keyword evidence="6" id="KW-0067">ATP-binding</keyword>
<dbReference type="Proteomes" id="UP000190341">
    <property type="component" value="Unassembled WGS sequence"/>
</dbReference>
<gene>
    <name evidence="9" type="ORF">SAMN06296058_2067</name>
</gene>
<evidence type="ECO:0000313" key="10">
    <source>
        <dbReference type="Proteomes" id="UP000190341"/>
    </source>
</evidence>
<evidence type="ECO:0000256" key="2">
    <source>
        <dbReference type="ARBA" id="ARBA00013253"/>
    </source>
</evidence>
<evidence type="ECO:0000256" key="4">
    <source>
        <dbReference type="ARBA" id="ARBA00022741"/>
    </source>
</evidence>
<dbReference type="GO" id="GO:0005524">
    <property type="term" value="F:ATP binding"/>
    <property type="evidence" value="ECO:0007669"/>
    <property type="project" value="UniProtKB-KW"/>
</dbReference>
<evidence type="ECO:0000256" key="3">
    <source>
        <dbReference type="ARBA" id="ARBA00022679"/>
    </source>
</evidence>
<evidence type="ECO:0000256" key="1">
    <source>
        <dbReference type="ARBA" id="ARBA00005051"/>
    </source>
</evidence>
<dbReference type="OrthoDB" id="5987842at2"/>
<keyword evidence="5 9" id="KW-0418">Kinase</keyword>
<dbReference type="InterPro" id="IPR035907">
    <property type="entry name" value="Hppk_sf"/>
</dbReference>
<evidence type="ECO:0000259" key="8">
    <source>
        <dbReference type="Pfam" id="PF01288"/>
    </source>
</evidence>
<evidence type="ECO:0000256" key="7">
    <source>
        <dbReference type="ARBA" id="ARBA00022909"/>
    </source>
</evidence>
<dbReference type="GO" id="GO:0003848">
    <property type="term" value="F:2-amino-4-hydroxy-6-hydroxymethyldihydropteridine diphosphokinase activity"/>
    <property type="evidence" value="ECO:0007669"/>
    <property type="project" value="UniProtKB-EC"/>
</dbReference>
<name>A0A1T5KV17_9GAMM</name>
<reference evidence="9 10" key="1">
    <citation type="submission" date="2017-02" db="EMBL/GenBank/DDBJ databases">
        <authorList>
            <person name="Peterson S.W."/>
        </authorList>
    </citation>
    <scope>NUCLEOTIDE SEQUENCE [LARGE SCALE GENOMIC DNA]</scope>
    <source>
        <strain evidence="9 10">P15</strain>
    </source>
</reference>
<feature type="domain" description="7,8-dihydro-6-hydroxymethylpterin-pyrophosphokinase" evidence="8">
    <location>
        <begin position="11"/>
        <end position="100"/>
    </location>
</feature>
<dbReference type="GO" id="GO:0016301">
    <property type="term" value="F:kinase activity"/>
    <property type="evidence" value="ECO:0007669"/>
    <property type="project" value="UniProtKB-KW"/>
</dbReference>
<keyword evidence="3" id="KW-0808">Transferase</keyword>
<organism evidence="9 10">
    <name type="scientific">Pseudoxanthomonas indica</name>
    <dbReference type="NCBI Taxonomy" id="428993"/>
    <lineage>
        <taxon>Bacteria</taxon>
        <taxon>Pseudomonadati</taxon>
        <taxon>Pseudomonadota</taxon>
        <taxon>Gammaproteobacteria</taxon>
        <taxon>Lysobacterales</taxon>
        <taxon>Lysobacteraceae</taxon>
        <taxon>Pseudoxanthomonas</taxon>
    </lineage>
</organism>
<dbReference type="GO" id="GO:0046654">
    <property type="term" value="P:tetrahydrofolate biosynthetic process"/>
    <property type="evidence" value="ECO:0007669"/>
    <property type="project" value="UniProtKB-UniPathway"/>
</dbReference>
<evidence type="ECO:0000313" key="9">
    <source>
        <dbReference type="EMBL" id="SKC67503.1"/>
    </source>
</evidence>
<dbReference type="UniPathway" id="UPA00077">
    <property type="reaction ID" value="UER00155"/>
</dbReference>
<protein>
    <recommendedName>
        <fullName evidence="2">2-amino-4-hydroxy-6-hydroxymethyldihydropteridine diphosphokinase</fullName>
        <ecNumber evidence="2">2.7.6.3</ecNumber>
    </recommendedName>
</protein>
<evidence type="ECO:0000256" key="6">
    <source>
        <dbReference type="ARBA" id="ARBA00022840"/>
    </source>
</evidence>
<dbReference type="GO" id="GO:0046656">
    <property type="term" value="P:folic acid biosynthetic process"/>
    <property type="evidence" value="ECO:0007669"/>
    <property type="project" value="UniProtKB-KW"/>
</dbReference>
<dbReference type="EMBL" id="FUZV01000001">
    <property type="protein sequence ID" value="SKC67503.1"/>
    <property type="molecule type" value="Genomic_DNA"/>
</dbReference>
<dbReference type="AlphaFoldDB" id="A0A1T5KV17"/>
<evidence type="ECO:0000256" key="5">
    <source>
        <dbReference type="ARBA" id="ARBA00022777"/>
    </source>
</evidence>
<keyword evidence="10" id="KW-1185">Reference proteome</keyword>
<keyword evidence="7" id="KW-0289">Folate biosynthesis</keyword>
<dbReference type="RefSeq" id="WP_079724298.1">
    <property type="nucleotide sequence ID" value="NZ_BMCL01000002.1"/>
</dbReference>
<dbReference type="Gene3D" id="3.30.70.560">
    <property type="entry name" value="7,8-Dihydro-6-hydroxymethylpterin-pyrophosphokinase HPPK"/>
    <property type="match status" value="1"/>
</dbReference>
<keyword evidence="4" id="KW-0547">Nucleotide-binding</keyword>
<dbReference type="SUPFAM" id="SSF55083">
    <property type="entry name" value="6-hydroxymethyl-7,8-dihydropterin pyrophosphokinase, HPPK"/>
    <property type="match status" value="1"/>
</dbReference>
<dbReference type="STRING" id="428993.SAMN06296058_2067"/>
<dbReference type="Pfam" id="PF01288">
    <property type="entry name" value="HPPK"/>
    <property type="match status" value="1"/>
</dbReference>
<dbReference type="InterPro" id="IPR000550">
    <property type="entry name" value="Hppk"/>
</dbReference>
<accession>A0A1T5KV17</accession>
<dbReference type="EC" id="2.7.6.3" evidence="2"/>
<sequence>MSEREAAHYLLLLGSAREDAALRVAQARDGLSSLGQIVAVSEVVSGPSVSPGDPHVYANQALRLASPLARDDLNLALKQLEYQLGRRPGDASCAIDIDLAREYDDAGALRWENPAKLAHRLFLDLAAQVQPERA</sequence>
<proteinExistence type="predicted"/>